<keyword evidence="1" id="KW-0547">Nucleotide-binding</keyword>
<dbReference type="InterPro" id="IPR027417">
    <property type="entry name" value="P-loop_NTPase"/>
</dbReference>
<dbReference type="PANTHER" id="PTHR45766">
    <property type="entry name" value="DNA ANNEALING HELICASE AND ENDONUCLEASE ZRANB3 FAMILY MEMBER"/>
    <property type="match status" value="1"/>
</dbReference>
<evidence type="ECO:0000256" key="4">
    <source>
        <dbReference type="ARBA" id="ARBA00022840"/>
    </source>
</evidence>
<dbReference type="GO" id="GO:0004386">
    <property type="term" value="F:helicase activity"/>
    <property type="evidence" value="ECO:0007669"/>
    <property type="project" value="UniProtKB-KW"/>
</dbReference>
<feature type="non-terminal residue" evidence="6">
    <location>
        <position position="195"/>
    </location>
</feature>
<feature type="domain" description="Helicase ATP-binding" evidence="5">
    <location>
        <begin position="41"/>
        <end position="195"/>
    </location>
</feature>
<evidence type="ECO:0000313" key="6">
    <source>
        <dbReference type="EMBL" id="CAH1791118.1"/>
    </source>
</evidence>
<sequence>RPEVVMAADFKPSESETLRFLSFLPHKLRRILMPFQQEGIRYAIEKNGRCLIADEMGLGKTLQALSVARYYKHDWPLLIVVPSSLKYPWIDEIEKWMPDVQPHEINLVHSSVDVNEISEAKITVVTYGLLQRPKSILLEALMTQKFKVVILDESHYIKNSKSIRAKCIVPIVKQAERRLLLSGTPALNRPEELYS</sequence>
<dbReference type="GO" id="GO:0043596">
    <property type="term" value="C:nuclear replication fork"/>
    <property type="evidence" value="ECO:0007669"/>
    <property type="project" value="TreeGrafter"/>
</dbReference>
<evidence type="ECO:0000256" key="1">
    <source>
        <dbReference type="ARBA" id="ARBA00022741"/>
    </source>
</evidence>
<gene>
    <name evidence="6" type="ORF">OFUS_LOCUS16240</name>
</gene>
<dbReference type="PROSITE" id="PS51192">
    <property type="entry name" value="HELICASE_ATP_BIND_1"/>
    <property type="match status" value="1"/>
</dbReference>
<dbReference type="AlphaFoldDB" id="A0A8S4PAD8"/>
<accession>A0A8S4PAD8</accession>
<dbReference type="GO" id="GO:0016787">
    <property type="term" value="F:hydrolase activity"/>
    <property type="evidence" value="ECO:0007669"/>
    <property type="project" value="UniProtKB-KW"/>
</dbReference>
<dbReference type="Gene3D" id="3.40.50.10810">
    <property type="entry name" value="Tandem AAA-ATPase domain"/>
    <property type="match status" value="1"/>
</dbReference>
<dbReference type="GO" id="GO:0006281">
    <property type="term" value="P:DNA repair"/>
    <property type="evidence" value="ECO:0007669"/>
    <property type="project" value="TreeGrafter"/>
</dbReference>
<dbReference type="OrthoDB" id="605656at2759"/>
<keyword evidence="4" id="KW-0067">ATP-binding</keyword>
<dbReference type="InterPro" id="IPR014001">
    <property type="entry name" value="Helicase_ATP-bd"/>
</dbReference>
<evidence type="ECO:0000256" key="3">
    <source>
        <dbReference type="ARBA" id="ARBA00022806"/>
    </source>
</evidence>
<organism evidence="6 7">
    <name type="scientific">Owenia fusiformis</name>
    <name type="common">Polychaete worm</name>
    <dbReference type="NCBI Taxonomy" id="6347"/>
    <lineage>
        <taxon>Eukaryota</taxon>
        <taxon>Metazoa</taxon>
        <taxon>Spiralia</taxon>
        <taxon>Lophotrochozoa</taxon>
        <taxon>Annelida</taxon>
        <taxon>Polychaeta</taxon>
        <taxon>Sedentaria</taxon>
        <taxon>Canalipalpata</taxon>
        <taxon>Sabellida</taxon>
        <taxon>Oweniida</taxon>
        <taxon>Oweniidae</taxon>
        <taxon>Owenia</taxon>
    </lineage>
</organism>
<evidence type="ECO:0000313" key="7">
    <source>
        <dbReference type="Proteomes" id="UP000749559"/>
    </source>
</evidence>
<dbReference type="SUPFAM" id="SSF52540">
    <property type="entry name" value="P-loop containing nucleoside triphosphate hydrolases"/>
    <property type="match status" value="1"/>
</dbReference>
<proteinExistence type="predicted"/>
<dbReference type="EMBL" id="CAIIXF020000008">
    <property type="protein sequence ID" value="CAH1791118.1"/>
    <property type="molecule type" value="Genomic_DNA"/>
</dbReference>
<keyword evidence="7" id="KW-1185">Reference proteome</keyword>
<protein>
    <recommendedName>
        <fullName evidence="5">Helicase ATP-binding domain-containing protein</fullName>
    </recommendedName>
</protein>
<dbReference type="GO" id="GO:0031297">
    <property type="term" value="P:replication fork processing"/>
    <property type="evidence" value="ECO:0007669"/>
    <property type="project" value="TreeGrafter"/>
</dbReference>
<name>A0A8S4PAD8_OWEFU</name>
<evidence type="ECO:0000259" key="5">
    <source>
        <dbReference type="PROSITE" id="PS51192"/>
    </source>
</evidence>
<dbReference type="GO" id="GO:0005524">
    <property type="term" value="F:ATP binding"/>
    <property type="evidence" value="ECO:0007669"/>
    <property type="project" value="UniProtKB-KW"/>
</dbReference>
<keyword evidence="2" id="KW-0378">Hydrolase</keyword>
<dbReference type="SMART" id="SM00487">
    <property type="entry name" value="DEXDc"/>
    <property type="match status" value="1"/>
</dbReference>
<reference evidence="6" key="1">
    <citation type="submission" date="2022-03" db="EMBL/GenBank/DDBJ databases">
        <authorList>
            <person name="Martin C."/>
        </authorList>
    </citation>
    <scope>NUCLEOTIDE SEQUENCE</scope>
</reference>
<dbReference type="GO" id="GO:0004520">
    <property type="term" value="F:DNA endonuclease activity"/>
    <property type="evidence" value="ECO:0007669"/>
    <property type="project" value="TreeGrafter"/>
</dbReference>
<dbReference type="PANTHER" id="PTHR45766:SF3">
    <property type="entry name" value="DNA ANNEALING HELICASE AND ENDONUCLEASE ZRANB3"/>
    <property type="match status" value="1"/>
</dbReference>
<dbReference type="Proteomes" id="UP000749559">
    <property type="component" value="Unassembled WGS sequence"/>
</dbReference>
<dbReference type="InterPro" id="IPR038718">
    <property type="entry name" value="SNF2-like_sf"/>
</dbReference>
<comment type="caution">
    <text evidence="6">The sequence shown here is derived from an EMBL/GenBank/DDBJ whole genome shotgun (WGS) entry which is preliminary data.</text>
</comment>
<dbReference type="InterPro" id="IPR000330">
    <property type="entry name" value="SNF2_N"/>
</dbReference>
<keyword evidence="3" id="KW-0347">Helicase</keyword>
<evidence type="ECO:0000256" key="2">
    <source>
        <dbReference type="ARBA" id="ARBA00022801"/>
    </source>
</evidence>
<dbReference type="Pfam" id="PF00176">
    <property type="entry name" value="SNF2-rel_dom"/>
    <property type="match status" value="1"/>
</dbReference>